<dbReference type="Proteomes" id="UP000003856">
    <property type="component" value="Unassembled WGS sequence"/>
</dbReference>
<evidence type="ECO:0000313" key="2">
    <source>
        <dbReference type="Proteomes" id="UP000003856"/>
    </source>
</evidence>
<dbReference type="OrthoDB" id="1624444at2"/>
<evidence type="ECO:0000313" key="1">
    <source>
        <dbReference type="EMBL" id="EER61567.1"/>
    </source>
</evidence>
<sequence length="290" mass="29336">MPSLKIKRGTRAQLDSAAAASGLNQGELYHVTDESRIAVGTAANAYKAMMREDDPVVASQIHAATSKATPVDADELGYLDSASGFGLVRMTWGNLKTWLSGLFVGKTGAQTMAGNLSITKPDTTAARVQTQNTFGSGVSGMGGVNAYEVGSTSSTPVHIYAGGLIRAVVDPTSGNLTMSGGALGYGPGAGGTATQPTSNTTGVALNKPSGQITMSAPMAAGATAVFAVNNSYVTQQSVIALTLGPGLVAAYSVEADMNTGYFRLYVRNVLGAATTAPAVINFAVLAGSVT</sequence>
<gene>
    <name evidence="1" type="ORF">AcdelDRAFT_0902</name>
</gene>
<comment type="caution">
    <text evidence="1">The sequence shown here is derived from an EMBL/GenBank/DDBJ whole genome shotgun (WGS) entry which is preliminary data.</text>
</comment>
<name>C5T1X2_ACIDE</name>
<accession>C5T1X2</accession>
<reference evidence="1 2" key="1">
    <citation type="submission" date="2009-05" db="EMBL/GenBank/DDBJ databases">
        <title>The draft genome of Acidovorax delafieldii 2AN.</title>
        <authorList>
            <consortium name="US DOE Joint Genome Institute (JGI-PGF)"/>
            <person name="Lucas S."/>
            <person name="Copeland A."/>
            <person name="Lapidus A."/>
            <person name="Glavina del Rio T."/>
            <person name="Tice H."/>
            <person name="Bruce D."/>
            <person name="Goodwin L."/>
            <person name="Pitluck S."/>
            <person name="Larimer F."/>
            <person name="Land M.L."/>
            <person name="Hauser L."/>
            <person name="Shelobolina E.S."/>
            <person name="Picardal F."/>
            <person name="Roden E."/>
            <person name="Emerson D."/>
        </authorList>
    </citation>
    <scope>NUCLEOTIDE SEQUENCE [LARGE SCALE GENOMIC DNA]</scope>
    <source>
        <strain evidence="1 2">2AN</strain>
    </source>
</reference>
<evidence type="ECO:0008006" key="3">
    <source>
        <dbReference type="Google" id="ProtNLM"/>
    </source>
</evidence>
<protein>
    <recommendedName>
        <fullName evidence="3">Major tropism determinant N-terminal domain-containing protein</fullName>
    </recommendedName>
</protein>
<dbReference type="EMBL" id="ACQT01000014">
    <property type="protein sequence ID" value="EER61567.1"/>
    <property type="molecule type" value="Genomic_DNA"/>
</dbReference>
<proteinExistence type="predicted"/>
<dbReference type="RefSeq" id="WP_005793823.1">
    <property type="nucleotide sequence ID" value="NZ_ACQT01000014.1"/>
</dbReference>
<dbReference type="AlphaFoldDB" id="C5T1X2"/>
<keyword evidence="2" id="KW-1185">Reference proteome</keyword>
<dbReference type="PATRIC" id="fig|573060.9.peg.4330"/>
<organism evidence="1 2">
    <name type="scientific">Acidovorax delafieldii 2AN</name>
    <dbReference type="NCBI Taxonomy" id="573060"/>
    <lineage>
        <taxon>Bacteria</taxon>
        <taxon>Pseudomonadati</taxon>
        <taxon>Pseudomonadota</taxon>
        <taxon>Betaproteobacteria</taxon>
        <taxon>Burkholderiales</taxon>
        <taxon>Comamonadaceae</taxon>
        <taxon>Acidovorax</taxon>
    </lineage>
</organism>